<dbReference type="Proteomes" id="UP001597307">
    <property type="component" value="Unassembled WGS sequence"/>
</dbReference>
<feature type="domain" description="Transcription regulator PadR N-terminal" evidence="1">
    <location>
        <begin position="19"/>
        <end position="90"/>
    </location>
</feature>
<dbReference type="PANTHER" id="PTHR33169">
    <property type="entry name" value="PADR-FAMILY TRANSCRIPTIONAL REGULATOR"/>
    <property type="match status" value="1"/>
</dbReference>
<reference evidence="3" key="1">
    <citation type="journal article" date="2019" name="Int. J. Syst. Evol. Microbiol.">
        <title>The Global Catalogue of Microorganisms (GCM) 10K type strain sequencing project: providing services to taxonomists for standard genome sequencing and annotation.</title>
        <authorList>
            <consortium name="The Broad Institute Genomics Platform"/>
            <consortium name="The Broad Institute Genome Sequencing Center for Infectious Disease"/>
            <person name="Wu L."/>
            <person name="Ma J."/>
        </authorList>
    </citation>
    <scope>NUCLEOTIDE SEQUENCE [LARGE SCALE GENOMIC DNA]</scope>
    <source>
        <strain evidence="3">JCM 11496</strain>
    </source>
</reference>
<evidence type="ECO:0000313" key="2">
    <source>
        <dbReference type="EMBL" id="MFD1846796.1"/>
    </source>
</evidence>
<dbReference type="InterPro" id="IPR036388">
    <property type="entry name" value="WH-like_DNA-bd_sf"/>
</dbReference>
<sequence>MIDAEWPLPWVRASLELAVLGCLLDAPLHGYGIAQQLEARGFGRLKGGSLYPALGHLEGAGYVEATWEQGEVGPGRKNYSITTTGKDFLAGGLAKWKTLTEALDISKEN</sequence>
<evidence type="ECO:0000313" key="3">
    <source>
        <dbReference type="Proteomes" id="UP001597307"/>
    </source>
</evidence>
<dbReference type="InterPro" id="IPR052509">
    <property type="entry name" value="Metal_resp_DNA-bind_regulator"/>
</dbReference>
<dbReference type="RefSeq" id="WP_343878272.1">
    <property type="nucleotide sequence ID" value="NZ_BAAAIJ010000013.1"/>
</dbReference>
<dbReference type="Pfam" id="PF03551">
    <property type="entry name" value="PadR"/>
    <property type="match status" value="1"/>
</dbReference>
<dbReference type="SUPFAM" id="SSF46785">
    <property type="entry name" value="Winged helix' DNA-binding domain"/>
    <property type="match status" value="1"/>
</dbReference>
<protein>
    <submittedName>
        <fullName evidence="2">PadR family transcriptional regulator</fullName>
    </submittedName>
</protein>
<proteinExistence type="predicted"/>
<organism evidence="2 3">
    <name type="scientific">Arthrobacter flavus</name>
    <dbReference type="NCBI Taxonomy" id="95172"/>
    <lineage>
        <taxon>Bacteria</taxon>
        <taxon>Bacillati</taxon>
        <taxon>Actinomycetota</taxon>
        <taxon>Actinomycetes</taxon>
        <taxon>Micrococcales</taxon>
        <taxon>Micrococcaceae</taxon>
        <taxon>Arthrobacter</taxon>
    </lineage>
</organism>
<dbReference type="Gene3D" id="1.10.10.10">
    <property type="entry name" value="Winged helix-like DNA-binding domain superfamily/Winged helix DNA-binding domain"/>
    <property type="match status" value="1"/>
</dbReference>
<dbReference type="InterPro" id="IPR036390">
    <property type="entry name" value="WH_DNA-bd_sf"/>
</dbReference>
<dbReference type="PANTHER" id="PTHR33169:SF14">
    <property type="entry name" value="TRANSCRIPTIONAL REGULATOR RV3488"/>
    <property type="match status" value="1"/>
</dbReference>
<name>A0ABW4Q862_9MICC</name>
<gene>
    <name evidence="2" type="ORF">ACFSFX_09320</name>
</gene>
<keyword evidence="3" id="KW-1185">Reference proteome</keyword>
<evidence type="ECO:0000259" key="1">
    <source>
        <dbReference type="Pfam" id="PF03551"/>
    </source>
</evidence>
<accession>A0ABW4Q862</accession>
<dbReference type="EMBL" id="JBHUGA010000030">
    <property type="protein sequence ID" value="MFD1846796.1"/>
    <property type="molecule type" value="Genomic_DNA"/>
</dbReference>
<comment type="caution">
    <text evidence="2">The sequence shown here is derived from an EMBL/GenBank/DDBJ whole genome shotgun (WGS) entry which is preliminary data.</text>
</comment>
<dbReference type="InterPro" id="IPR005149">
    <property type="entry name" value="Tscrpt_reg_PadR_N"/>
</dbReference>